<dbReference type="RefSeq" id="WP_132418160.1">
    <property type="nucleotide sequence ID" value="NZ_SKFG01000010.1"/>
</dbReference>
<proteinExistence type="predicted"/>
<dbReference type="Proteomes" id="UP000295418">
    <property type="component" value="Unassembled WGS sequence"/>
</dbReference>
<name>A0A4R4EDH2_9BACL</name>
<sequence>MTKKTYYVSVQAGTVMSHQGDAAYELEIEATASEKARLEMLFGAKMSYDDSSSIRAVLPGIPYHVDDENDKYDAVLQEVYRLLYELGTTETKNHISSMHILSQEETATPSFGDGSVS</sequence>
<comment type="caution">
    <text evidence="1">The sequence shown here is derived from an EMBL/GenBank/DDBJ whole genome shotgun (WGS) entry which is preliminary data.</text>
</comment>
<dbReference type="EMBL" id="SKFG01000010">
    <property type="protein sequence ID" value="TCZ77060.1"/>
    <property type="molecule type" value="Genomic_DNA"/>
</dbReference>
<gene>
    <name evidence="1" type="ORF">E0485_11365</name>
</gene>
<reference evidence="1 2" key="1">
    <citation type="submission" date="2019-03" db="EMBL/GenBank/DDBJ databases">
        <authorList>
            <person name="Kim M.K.M."/>
        </authorList>
    </citation>
    <scope>NUCLEOTIDE SEQUENCE [LARGE SCALE GENOMIC DNA]</scope>
    <source>
        <strain evidence="1 2">18JY21-1</strain>
    </source>
</reference>
<organism evidence="1 2">
    <name type="scientific">Paenibacillus albiflavus</name>
    <dbReference type="NCBI Taxonomy" id="2545760"/>
    <lineage>
        <taxon>Bacteria</taxon>
        <taxon>Bacillati</taxon>
        <taxon>Bacillota</taxon>
        <taxon>Bacilli</taxon>
        <taxon>Bacillales</taxon>
        <taxon>Paenibacillaceae</taxon>
        <taxon>Paenibacillus</taxon>
    </lineage>
</organism>
<evidence type="ECO:0000313" key="2">
    <source>
        <dbReference type="Proteomes" id="UP000295418"/>
    </source>
</evidence>
<dbReference type="OrthoDB" id="2706506at2"/>
<evidence type="ECO:0000313" key="1">
    <source>
        <dbReference type="EMBL" id="TCZ77060.1"/>
    </source>
</evidence>
<accession>A0A4R4EDH2</accession>
<keyword evidence="2" id="KW-1185">Reference proteome</keyword>
<protein>
    <recommendedName>
        <fullName evidence="3">Hydrolase</fullName>
    </recommendedName>
</protein>
<evidence type="ECO:0008006" key="3">
    <source>
        <dbReference type="Google" id="ProtNLM"/>
    </source>
</evidence>
<dbReference type="AlphaFoldDB" id="A0A4R4EDH2"/>